<feature type="domain" description="EamA" evidence="6">
    <location>
        <begin position="149"/>
        <end position="281"/>
    </location>
</feature>
<gene>
    <name evidence="7" type="ORF">ACPOL_3746</name>
</gene>
<feature type="transmembrane region" description="Helical" evidence="5">
    <location>
        <begin position="145"/>
        <end position="166"/>
    </location>
</feature>
<accession>A0A2Z5G319</accession>
<dbReference type="GO" id="GO:0016020">
    <property type="term" value="C:membrane"/>
    <property type="evidence" value="ECO:0007669"/>
    <property type="project" value="UniProtKB-SubCell"/>
</dbReference>
<dbReference type="PANTHER" id="PTHR32322">
    <property type="entry name" value="INNER MEMBRANE TRANSPORTER"/>
    <property type="match status" value="1"/>
</dbReference>
<keyword evidence="8" id="KW-1185">Reference proteome</keyword>
<evidence type="ECO:0000259" key="6">
    <source>
        <dbReference type="Pfam" id="PF00892"/>
    </source>
</evidence>
<keyword evidence="2 5" id="KW-0812">Transmembrane</keyword>
<evidence type="ECO:0000256" key="2">
    <source>
        <dbReference type="ARBA" id="ARBA00022692"/>
    </source>
</evidence>
<dbReference type="RefSeq" id="WP_236656841.1">
    <property type="nucleotide sequence ID" value="NZ_CP030840.1"/>
</dbReference>
<dbReference type="InterPro" id="IPR037185">
    <property type="entry name" value="EmrE-like"/>
</dbReference>
<evidence type="ECO:0000313" key="7">
    <source>
        <dbReference type="EMBL" id="AXC13025.1"/>
    </source>
</evidence>
<evidence type="ECO:0000256" key="1">
    <source>
        <dbReference type="ARBA" id="ARBA00004141"/>
    </source>
</evidence>
<name>A0A2Z5G319_9BACT</name>
<evidence type="ECO:0000256" key="5">
    <source>
        <dbReference type="SAM" id="Phobius"/>
    </source>
</evidence>
<feature type="transmembrane region" description="Helical" evidence="5">
    <location>
        <begin position="235"/>
        <end position="255"/>
    </location>
</feature>
<feature type="transmembrane region" description="Helical" evidence="5">
    <location>
        <begin position="114"/>
        <end position="133"/>
    </location>
</feature>
<organism evidence="7 8">
    <name type="scientific">Acidisarcina polymorpha</name>
    <dbReference type="NCBI Taxonomy" id="2211140"/>
    <lineage>
        <taxon>Bacteria</taxon>
        <taxon>Pseudomonadati</taxon>
        <taxon>Acidobacteriota</taxon>
        <taxon>Terriglobia</taxon>
        <taxon>Terriglobales</taxon>
        <taxon>Acidobacteriaceae</taxon>
        <taxon>Acidisarcina</taxon>
    </lineage>
</organism>
<evidence type="ECO:0000256" key="4">
    <source>
        <dbReference type="ARBA" id="ARBA00023136"/>
    </source>
</evidence>
<feature type="transmembrane region" description="Helical" evidence="5">
    <location>
        <begin position="86"/>
        <end position="107"/>
    </location>
</feature>
<evidence type="ECO:0000313" key="8">
    <source>
        <dbReference type="Proteomes" id="UP000253606"/>
    </source>
</evidence>
<keyword evidence="3 5" id="KW-1133">Transmembrane helix</keyword>
<reference evidence="7 8" key="1">
    <citation type="journal article" date="2018" name="Front. Microbiol.">
        <title>Hydrolytic Capabilities as a Key to Environmental Success: Chitinolytic and Cellulolytic Acidobacteria From Acidic Sub-arctic Soils and Boreal Peatlands.</title>
        <authorList>
            <person name="Belova S.E."/>
            <person name="Ravin N.V."/>
            <person name="Pankratov T.A."/>
            <person name="Rakitin A.L."/>
            <person name="Ivanova A.A."/>
            <person name="Beletsky A.V."/>
            <person name="Mardanov A.V."/>
            <person name="Sinninghe Damste J.S."/>
            <person name="Dedysh S.N."/>
        </authorList>
    </citation>
    <scope>NUCLEOTIDE SEQUENCE [LARGE SCALE GENOMIC DNA]</scope>
    <source>
        <strain evidence="7 8">SBC82</strain>
    </source>
</reference>
<dbReference type="PANTHER" id="PTHR32322:SF9">
    <property type="entry name" value="AMINO-ACID METABOLITE EFFLUX PUMP-RELATED"/>
    <property type="match status" value="1"/>
</dbReference>
<dbReference type="InterPro" id="IPR050638">
    <property type="entry name" value="AA-Vitamin_Transporters"/>
</dbReference>
<dbReference type="EMBL" id="CP030840">
    <property type="protein sequence ID" value="AXC13025.1"/>
    <property type="molecule type" value="Genomic_DNA"/>
</dbReference>
<sequence>MAELILLSAIWGVSFLMIRIAASVFPPVWVGFLRASTGALLLWIVLLASGYKLPPRRLFPWLFLVALFNNAIPFSFFAWGERTVPSSMAAVVNATTPIWTLLLSLAVSRTRASLHVILGVIIGFAGVALVVFSRPSTQVTPREHGSMLFGILIIALGALGYAIATVIAKTKLKALNPLGLATAQLSLAALMLTPLALVGPHPAVISPAPILSILVLGFAGSGVAYLLYYNLLSHISATQVAAVTYLLPVWGIFWGMVAHEIVAPLAYGGVIVVIAGLALMNRPARPTPRLVEATAD</sequence>
<proteinExistence type="predicted"/>
<dbReference type="Pfam" id="PF00892">
    <property type="entry name" value="EamA"/>
    <property type="match status" value="2"/>
</dbReference>
<dbReference type="Proteomes" id="UP000253606">
    <property type="component" value="Chromosome"/>
</dbReference>
<dbReference type="InterPro" id="IPR000620">
    <property type="entry name" value="EamA_dom"/>
</dbReference>
<feature type="transmembrane region" description="Helical" evidence="5">
    <location>
        <begin position="261"/>
        <end position="280"/>
    </location>
</feature>
<dbReference type="KEGG" id="abas:ACPOL_3746"/>
<feature type="transmembrane region" description="Helical" evidence="5">
    <location>
        <begin position="178"/>
        <end position="198"/>
    </location>
</feature>
<dbReference type="SUPFAM" id="SSF103481">
    <property type="entry name" value="Multidrug resistance efflux transporter EmrE"/>
    <property type="match status" value="2"/>
</dbReference>
<evidence type="ECO:0000256" key="3">
    <source>
        <dbReference type="ARBA" id="ARBA00022989"/>
    </source>
</evidence>
<comment type="subcellular location">
    <subcellularLocation>
        <location evidence="1">Membrane</location>
        <topology evidence="1">Multi-pass membrane protein</topology>
    </subcellularLocation>
</comment>
<feature type="transmembrane region" description="Helical" evidence="5">
    <location>
        <begin position="210"/>
        <end position="228"/>
    </location>
</feature>
<keyword evidence="4 5" id="KW-0472">Membrane</keyword>
<feature type="domain" description="EamA" evidence="6">
    <location>
        <begin position="5"/>
        <end position="131"/>
    </location>
</feature>
<dbReference type="AlphaFoldDB" id="A0A2Z5G319"/>
<feature type="transmembrane region" description="Helical" evidence="5">
    <location>
        <begin position="58"/>
        <end position="80"/>
    </location>
</feature>
<protein>
    <submittedName>
        <fullName evidence="7">Permease of the drug/metabolite transporter (DMT) superfamily</fullName>
    </submittedName>
</protein>
<feature type="transmembrane region" description="Helical" evidence="5">
    <location>
        <begin position="31"/>
        <end position="51"/>
    </location>
</feature>